<dbReference type="EMBL" id="SSTD01006073">
    <property type="protein sequence ID" value="TYK20950.1"/>
    <property type="molecule type" value="Genomic_DNA"/>
</dbReference>
<dbReference type="AlphaFoldDB" id="A0A5D3DBV4"/>
<keyword evidence="1" id="KW-1133">Transmembrane helix</keyword>
<proteinExistence type="predicted"/>
<evidence type="ECO:0000256" key="1">
    <source>
        <dbReference type="SAM" id="Phobius"/>
    </source>
</evidence>
<feature type="transmembrane region" description="Helical" evidence="1">
    <location>
        <begin position="78"/>
        <end position="100"/>
    </location>
</feature>
<accession>A0A5D3DBV4</accession>
<keyword evidence="1" id="KW-0812">Transmembrane</keyword>
<evidence type="ECO:0000313" key="3">
    <source>
        <dbReference type="Proteomes" id="UP000321947"/>
    </source>
</evidence>
<comment type="caution">
    <text evidence="2">The sequence shown here is derived from an EMBL/GenBank/DDBJ whole genome shotgun (WGS) entry which is preliminary data.</text>
</comment>
<reference evidence="2 3" key="1">
    <citation type="submission" date="2019-08" db="EMBL/GenBank/DDBJ databases">
        <title>Draft genome sequences of two oriental melons (Cucumis melo L. var makuwa).</title>
        <authorList>
            <person name="Kwon S.-Y."/>
        </authorList>
    </citation>
    <scope>NUCLEOTIDE SEQUENCE [LARGE SCALE GENOMIC DNA]</scope>
    <source>
        <strain evidence="3">cv. Chang Bougi</strain>
        <tissue evidence="2">Leaf</tissue>
    </source>
</reference>
<protein>
    <submittedName>
        <fullName evidence="2">Uncharacterized protein</fullName>
    </submittedName>
</protein>
<keyword evidence="1" id="KW-0472">Membrane</keyword>
<name>A0A5D3DBV4_CUCMM</name>
<organism evidence="2 3">
    <name type="scientific">Cucumis melo var. makuwa</name>
    <name type="common">Oriental melon</name>
    <dbReference type="NCBI Taxonomy" id="1194695"/>
    <lineage>
        <taxon>Eukaryota</taxon>
        <taxon>Viridiplantae</taxon>
        <taxon>Streptophyta</taxon>
        <taxon>Embryophyta</taxon>
        <taxon>Tracheophyta</taxon>
        <taxon>Spermatophyta</taxon>
        <taxon>Magnoliopsida</taxon>
        <taxon>eudicotyledons</taxon>
        <taxon>Gunneridae</taxon>
        <taxon>Pentapetalae</taxon>
        <taxon>rosids</taxon>
        <taxon>fabids</taxon>
        <taxon>Cucurbitales</taxon>
        <taxon>Cucurbitaceae</taxon>
        <taxon>Benincaseae</taxon>
        <taxon>Cucumis</taxon>
    </lineage>
</organism>
<sequence length="126" mass="13869">MELSNTVKYKINDRPGARGISTGGLLKYCLFLLKAFSQCPFHFPRLFLRKSLKIGSHVGVKCEINLDMEFNLPRKPRISFSVLGDGISMIALTLSGSTLISSSLTMNVSSFLEVAPNVHLGGFNFN</sequence>
<gene>
    <name evidence="2" type="ORF">E5676_scaffold284G00980</name>
</gene>
<evidence type="ECO:0000313" key="2">
    <source>
        <dbReference type="EMBL" id="TYK20950.1"/>
    </source>
</evidence>
<dbReference type="Proteomes" id="UP000321947">
    <property type="component" value="Unassembled WGS sequence"/>
</dbReference>